<proteinExistence type="predicted"/>
<sequence length="156" mass="17902">MSDISALKDRNNLKTLHLFLLGLITSSLYCIVWMYKTNAFLEEVTKIKTMSSRYFICYLALMGLGGLFLNSANPYVVPLGGMMLLTSTILGIVWAFRARNALRAYTLMEHKFELRMKGVYTLLFTIYYVNYCINDLPNAKQKSHEKMQSVEKTTQA</sequence>
<evidence type="ECO:0000259" key="2">
    <source>
        <dbReference type="Pfam" id="PF14018"/>
    </source>
</evidence>
<protein>
    <submittedName>
        <fullName evidence="3">DUF4234 domain-containing protein</fullName>
    </submittedName>
</protein>
<dbReference type="Proteomes" id="UP001059607">
    <property type="component" value="Chromosome"/>
</dbReference>
<gene>
    <name evidence="3" type="ORF">NK667_01425</name>
</gene>
<name>A0ABY5ELG2_9PSED</name>
<keyword evidence="4" id="KW-1185">Reference proteome</keyword>
<dbReference type="Pfam" id="PF14018">
    <property type="entry name" value="DUF4234"/>
    <property type="match status" value="1"/>
</dbReference>
<keyword evidence="1" id="KW-0812">Transmembrane</keyword>
<keyword evidence="1" id="KW-1133">Transmembrane helix</keyword>
<dbReference type="InterPro" id="IPR025328">
    <property type="entry name" value="DUF4234"/>
</dbReference>
<organism evidence="3 4">
    <name type="scientific">Pseudomonas nunensis</name>
    <dbReference type="NCBI Taxonomy" id="2961896"/>
    <lineage>
        <taxon>Bacteria</taxon>
        <taxon>Pseudomonadati</taxon>
        <taxon>Pseudomonadota</taxon>
        <taxon>Gammaproteobacteria</taxon>
        <taxon>Pseudomonadales</taxon>
        <taxon>Pseudomonadaceae</taxon>
        <taxon>Pseudomonas</taxon>
    </lineage>
</organism>
<reference evidence="3" key="1">
    <citation type="submission" date="2022-07" db="EMBL/GenBank/DDBJ databases">
        <title>Pseudomonas nunamit sp. nov. an antifungal species isolated from Greenland.</title>
        <authorList>
            <person name="Ntana F."/>
            <person name="Hennessy R.C."/>
            <person name="Zervas A."/>
            <person name="Stougaard P."/>
        </authorList>
    </citation>
    <scope>NUCLEOTIDE SEQUENCE</scope>
    <source>
        <strain evidence="3">In5</strain>
    </source>
</reference>
<dbReference type="RefSeq" id="WP_054613649.1">
    <property type="nucleotide sequence ID" value="NZ_CP101125.1"/>
</dbReference>
<evidence type="ECO:0000313" key="3">
    <source>
        <dbReference type="EMBL" id="UTO15055.1"/>
    </source>
</evidence>
<evidence type="ECO:0000313" key="4">
    <source>
        <dbReference type="Proteomes" id="UP001059607"/>
    </source>
</evidence>
<accession>A0ABY5ELG2</accession>
<keyword evidence="1" id="KW-0472">Membrane</keyword>
<feature type="transmembrane region" description="Helical" evidence="1">
    <location>
        <begin position="55"/>
        <end position="72"/>
    </location>
</feature>
<feature type="domain" description="DUF4234" evidence="2">
    <location>
        <begin position="16"/>
        <end position="103"/>
    </location>
</feature>
<evidence type="ECO:0000256" key="1">
    <source>
        <dbReference type="SAM" id="Phobius"/>
    </source>
</evidence>
<feature type="transmembrane region" description="Helical" evidence="1">
    <location>
        <begin position="78"/>
        <end position="96"/>
    </location>
</feature>
<dbReference type="EMBL" id="CP101125">
    <property type="protein sequence ID" value="UTO15055.1"/>
    <property type="molecule type" value="Genomic_DNA"/>
</dbReference>
<feature type="transmembrane region" description="Helical" evidence="1">
    <location>
        <begin position="16"/>
        <end position="35"/>
    </location>
</feature>